<gene>
    <name evidence="3" type="ORF">HPP92_014540</name>
</gene>
<protein>
    <recommendedName>
        <fullName evidence="2">Pseudouridine synthase RsuA/RluA-like domain-containing protein</fullName>
    </recommendedName>
</protein>
<dbReference type="SUPFAM" id="SSF55120">
    <property type="entry name" value="Pseudouridine synthase"/>
    <property type="match status" value="1"/>
</dbReference>
<dbReference type="PROSITE" id="PS01129">
    <property type="entry name" value="PSI_RLU"/>
    <property type="match status" value="1"/>
</dbReference>
<evidence type="ECO:0000313" key="4">
    <source>
        <dbReference type="Proteomes" id="UP000636800"/>
    </source>
</evidence>
<dbReference type="PANTHER" id="PTHR21600">
    <property type="entry name" value="MITOCHONDRIAL RNA PSEUDOURIDINE SYNTHASE"/>
    <property type="match status" value="1"/>
</dbReference>
<dbReference type="InterPro" id="IPR006224">
    <property type="entry name" value="PsdUridine_synth_RluA-like_CS"/>
</dbReference>
<dbReference type="GO" id="GO:0003723">
    <property type="term" value="F:RNA binding"/>
    <property type="evidence" value="ECO:0007669"/>
    <property type="project" value="InterPro"/>
</dbReference>
<organism evidence="3 4">
    <name type="scientific">Vanilla planifolia</name>
    <name type="common">Vanilla</name>
    <dbReference type="NCBI Taxonomy" id="51239"/>
    <lineage>
        <taxon>Eukaryota</taxon>
        <taxon>Viridiplantae</taxon>
        <taxon>Streptophyta</taxon>
        <taxon>Embryophyta</taxon>
        <taxon>Tracheophyta</taxon>
        <taxon>Spermatophyta</taxon>
        <taxon>Magnoliopsida</taxon>
        <taxon>Liliopsida</taxon>
        <taxon>Asparagales</taxon>
        <taxon>Orchidaceae</taxon>
        <taxon>Vanilloideae</taxon>
        <taxon>Vanilleae</taxon>
        <taxon>Vanilla</taxon>
    </lineage>
</organism>
<dbReference type="InterPro" id="IPR020103">
    <property type="entry name" value="PsdUridine_synth_cat_dom_sf"/>
</dbReference>
<evidence type="ECO:0000259" key="2">
    <source>
        <dbReference type="Pfam" id="PF00849"/>
    </source>
</evidence>
<dbReference type="InterPro" id="IPR006145">
    <property type="entry name" value="PsdUridine_synth_RsuA/RluA"/>
</dbReference>
<dbReference type="Proteomes" id="UP000636800">
    <property type="component" value="Chromosome 7"/>
</dbReference>
<proteinExistence type="predicted"/>
<accession>A0A835QQ91</accession>
<dbReference type="CDD" id="cd02869">
    <property type="entry name" value="PseudoU_synth_RluA_like"/>
    <property type="match status" value="1"/>
</dbReference>
<sequence>MAADDKVALAGCYPIPISPPYPALSKEVEVRRAISAAARSEKYALSSSMDVDIIFEDEWLVVVNKPIGIYCETLLSSISSFLGASTVPANLHLANRLDRDTSGLMVITKANHIAAKLVRAFSDRKVKKTYLAFCIGHAPPWEKIKVTSGHGRSKFGAWRVYSASDIGRVLPGGSIVKSMVTSFEILSINRQGKFRAPNEQIMEDLPSVVVQGKEPGWCLEGNDTDEVLMRAYPESGRTHQIRLHCQHFGLPIRGDVKYGGVLQWKGMDYDFHALHAESLCFEHPVTGLPVFFSAPLPSWVSAACSITIEA</sequence>
<name>A0A835QQ91_VANPL</name>
<keyword evidence="4" id="KW-1185">Reference proteome</keyword>
<dbReference type="Gene3D" id="3.30.2350.10">
    <property type="entry name" value="Pseudouridine synthase"/>
    <property type="match status" value="1"/>
</dbReference>
<comment type="catalytic activity">
    <reaction evidence="1">
        <text>a uridine in RNA = a pseudouridine in RNA</text>
        <dbReference type="Rhea" id="RHEA:48348"/>
        <dbReference type="Rhea" id="RHEA-COMP:12068"/>
        <dbReference type="Rhea" id="RHEA-COMP:12069"/>
        <dbReference type="ChEBI" id="CHEBI:65314"/>
        <dbReference type="ChEBI" id="CHEBI:65315"/>
    </reaction>
</comment>
<dbReference type="OrthoDB" id="1724632at2759"/>
<comment type="caution">
    <text evidence="3">The sequence shown here is derived from an EMBL/GenBank/DDBJ whole genome shotgun (WGS) entry which is preliminary data.</text>
</comment>
<dbReference type="GO" id="GO:0000455">
    <property type="term" value="P:enzyme-directed rRNA pseudouridine synthesis"/>
    <property type="evidence" value="ECO:0007669"/>
    <property type="project" value="TreeGrafter"/>
</dbReference>
<evidence type="ECO:0000313" key="3">
    <source>
        <dbReference type="EMBL" id="KAG0472683.1"/>
    </source>
</evidence>
<feature type="domain" description="Pseudouridine synthase RsuA/RluA-like" evidence="2">
    <location>
        <begin position="60"/>
        <end position="247"/>
    </location>
</feature>
<evidence type="ECO:0000256" key="1">
    <source>
        <dbReference type="ARBA" id="ARBA00000073"/>
    </source>
</evidence>
<dbReference type="InterPro" id="IPR050188">
    <property type="entry name" value="RluA_PseudoU_synthase"/>
</dbReference>
<dbReference type="GO" id="GO:0009982">
    <property type="term" value="F:pseudouridine synthase activity"/>
    <property type="evidence" value="ECO:0007669"/>
    <property type="project" value="InterPro"/>
</dbReference>
<reference evidence="3 4" key="1">
    <citation type="journal article" date="2020" name="Nat. Food">
        <title>A phased Vanilla planifolia genome enables genetic improvement of flavour and production.</title>
        <authorList>
            <person name="Hasing T."/>
            <person name="Tang H."/>
            <person name="Brym M."/>
            <person name="Khazi F."/>
            <person name="Huang T."/>
            <person name="Chambers A.H."/>
        </authorList>
    </citation>
    <scope>NUCLEOTIDE SEQUENCE [LARGE SCALE GENOMIC DNA]</scope>
    <source>
        <tissue evidence="3">Leaf</tissue>
    </source>
</reference>
<dbReference type="PANTHER" id="PTHR21600:SF47">
    <property type="entry name" value="RNA PSEUDOURIDINE SYNTHASE 1"/>
    <property type="match status" value="1"/>
</dbReference>
<dbReference type="Pfam" id="PF00849">
    <property type="entry name" value="PseudoU_synth_2"/>
    <property type="match status" value="1"/>
</dbReference>
<dbReference type="AlphaFoldDB" id="A0A835QQ91"/>
<dbReference type="EMBL" id="JADCNL010000007">
    <property type="protein sequence ID" value="KAG0472683.1"/>
    <property type="molecule type" value="Genomic_DNA"/>
</dbReference>